<dbReference type="Pfam" id="PF07175">
    <property type="entry name" value="Osteoregulin"/>
    <property type="match status" value="1"/>
</dbReference>
<feature type="signal peptide" evidence="2">
    <location>
        <begin position="1"/>
        <end position="16"/>
    </location>
</feature>
<feature type="compositionally biased region" description="Low complexity" evidence="1">
    <location>
        <begin position="548"/>
        <end position="559"/>
    </location>
</feature>
<protein>
    <submittedName>
        <fullName evidence="3">Matrix extracellular phosphoglycoprotein</fullName>
    </submittedName>
</protein>
<name>D6C6P5_ICTTR</name>
<organism evidence="3">
    <name type="scientific">Ictidomys tridecemlineatus</name>
    <name type="common">Thirteen-lined ground squirrel</name>
    <name type="synonym">Spermophilus tridecemlineatus</name>
    <dbReference type="NCBI Taxonomy" id="43179"/>
    <lineage>
        <taxon>Eukaryota</taxon>
        <taxon>Metazoa</taxon>
        <taxon>Chordata</taxon>
        <taxon>Craniata</taxon>
        <taxon>Vertebrata</taxon>
        <taxon>Euteleostomi</taxon>
        <taxon>Mammalia</taxon>
        <taxon>Eutheria</taxon>
        <taxon>Euarchontoglires</taxon>
        <taxon>Glires</taxon>
        <taxon>Rodentia</taxon>
        <taxon>Sciuromorpha</taxon>
        <taxon>Sciuridae</taxon>
        <taxon>Xerinae</taxon>
        <taxon>Marmotini</taxon>
        <taxon>Ictidomys</taxon>
    </lineage>
</organism>
<dbReference type="PANTHER" id="PTHR16510">
    <property type="entry name" value="EXTRACELLULAR MATRIX PHOSPHOGLYCOPROTEIN WITH ASARM MOTIF"/>
    <property type="match status" value="1"/>
</dbReference>
<dbReference type="PANTHER" id="PTHR16510:SF4">
    <property type="entry name" value="MATRIX EXTRACELLULAR PHOSPHOGLYCOPROTEIN"/>
    <property type="match status" value="1"/>
</dbReference>
<feature type="compositionally biased region" description="Basic residues" evidence="1">
    <location>
        <begin position="242"/>
        <end position="251"/>
    </location>
</feature>
<proteinExistence type="predicted"/>
<dbReference type="GO" id="GO:0031012">
    <property type="term" value="C:extracellular matrix"/>
    <property type="evidence" value="ECO:0007669"/>
    <property type="project" value="TreeGrafter"/>
</dbReference>
<accession>D6C6P5</accession>
<feature type="region of interest" description="Disordered" evidence="1">
    <location>
        <begin position="57"/>
        <end position="76"/>
    </location>
</feature>
<feature type="compositionally biased region" description="Basic and acidic residues" evidence="1">
    <location>
        <begin position="332"/>
        <end position="342"/>
    </location>
</feature>
<feature type="compositionally biased region" description="Polar residues" evidence="1">
    <location>
        <begin position="512"/>
        <end position="523"/>
    </location>
</feature>
<sequence>MQGVYVGLLLFSVTWAASTFPLQTVKPRQGCVEEHRRTYKGHHEKYGYYIFKDVNTSSGKENQTNRKQEEKSKDNIALHHFEKRRNQEPSSNEIIIQEREKDVFFFEANGNNQSSKSTNLSANRQNEGYGIHNTGKAGNDLMMSVFPEPTGNKGAEDGDDDISNLHDQEEYGVALIRSNMPHGVRPATVTVTELWGEENKEHKPRNVLSKIPSSANYAKAHSEDKRNHQRDPQDQKSPVKSKYARHIHIRRNTQYLKQPSRARKIPSDFEGSGYTDLQEREDNDIFPFSGDGQPSKGIPSKGGALSPDPESTGVHTGLPGPREAATINPDTRGADYNEIPEREESDGNAIGDKHQTGKGAGTADISLVEGSNDITGTTNFKELPGKEGNRVDAGSQNAHQGKVEFHYPHVPSKERSKEGSSDTMESANYNEIPKNGKGSSRKGTELSNRNRVTANGKQRFSSQGKGQGLLVPSQGLDNDIKNEVGPHNGPGNEGNTITQSRKGHYVPHGRNDSTWNKSMSQRKGSWYYRKPHSSRNFSPPRRDDSSESDSGSSSESDGD</sequence>
<feature type="compositionally biased region" description="Basic and acidic residues" evidence="1">
    <location>
        <begin position="401"/>
        <end position="420"/>
    </location>
</feature>
<keyword evidence="2" id="KW-0732">Signal</keyword>
<dbReference type="AlphaFoldDB" id="D6C6P5"/>
<reference evidence="3" key="1">
    <citation type="journal article" date="2010" name="Cell. Mol. Life Sci.">
        <title>MEPE evolution in mammals reveals regions and residues of prime functional importance.</title>
        <authorList>
            <person name="Bardet C."/>
            <person name="Delgado S."/>
            <person name="Sire J.Y."/>
        </authorList>
    </citation>
    <scope>NUCLEOTIDE SEQUENCE</scope>
</reference>
<feature type="compositionally biased region" description="Basic and acidic residues" evidence="1">
    <location>
        <begin position="63"/>
        <end position="76"/>
    </location>
</feature>
<dbReference type="InterPro" id="IPR009837">
    <property type="entry name" value="MEPE"/>
</dbReference>
<evidence type="ECO:0000313" key="3">
    <source>
        <dbReference type="EMBL" id="ACS37554.1"/>
    </source>
</evidence>
<feature type="compositionally biased region" description="Polar residues" evidence="1">
    <location>
        <begin position="445"/>
        <end position="464"/>
    </location>
</feature>
<feature type="chain" id="PRO_5003081842" evidence="2">
    <location>
        <begin position="17"/>
        <end position="559"/>
    </location>
</feature>
<evidence type="ECO:0000256" key="1">
    <source>
        <dbReference type="SAM" id="MobiDB-lite"/>
    </source>
</evidence>
<dbReference type="GO" id="GO:0031214">
    <property type="term" value="P:biomineral tissue development"/>
    <property type="evidence" value="ECO:0007669"/>
    <property type="project" value="InterPro"/>
</dbReference>
<dbReference type="GO" id="GO:1990430">
    <property type="term" value="F:extracellular matrix protein binding"/>
    <property type="evidence" value="ECO:0007669"/>
    <property type="project" value="TreeGrafter"/>
</dbReference>
<dbReference type="EMBL" id="FJ999704">
    <property type="protein sequence ID" value="ACS37554.1"/>
    <property type="molecule type" value="Genomic_DNA"/>
</dbReference>
<feature type="compositionally biased region" description="Basic and acidic residues" evidence="1">
    <location>
        <begin position="220"/>
        <end position="234"/>
    </location>
</feature>
<gene>
    <name evidence="3" type="primary">MEPE</name>
</gene>
<feature type="region of interest" description="Disordered" evidence="1">
    <location>
        <begin position="195"/>
        <end position="559"/>
    </location>
</feature>
<evidence type="ECO:0000256" key="2">
    <source>
        <dbReference type="SAM" id="SignalP"/>
    </source>
</evidence>